<dbReference type="AlphaFoldDB" id="A0A8J4B908"/>
<feature type="compositionally biased region" description="Polar residues" evidence="1">
    <location>
        <begin position="118"/>
        <end position="130"/>
    </location>
</feature>
<feature type="region of interest" description="Disordered" evidence="1">
    <location>
        <begin position="263"/>
        <end position="290"/>
    </location>
</feature>
<dbReference type="EMBL" id="BNCO01000024">
    <property type="protein sequence ID" value="GIL56553.1"/>
    <property type="molecule type" value="Genomic_DNA"/>
</dbReference>
<evidence type="ECO:0000313" key="3">
    <source>
        <dbReference type="Proteomes" id="UP000747399"/>
    </source>
</evidence>
<dbReference type="Proteomes" id="UP000747399">
    <property type="component" value="Unassembled WGS sequence"/>
</dbReference>
<keyword evidence="3" id="KW-1185">Reference proteome</keyword>
<feature type="compositionally biased region" description="Low complexity" evidence="1">
    <location>
        <begin position="134"/>
        <end position="148"/>
    </location>
</feature>
<accession>A0A8J4B908</accession>
<feature type="compositionally biased region" description="Polar residues" evidence="1">
    <location>
        <begin position="272"/>
        <end position="286"/>
    </location>
</feature>
<sequence>MSDNDRNKSSPLDTFAEDLGRAVLVAAAASGESNRLSLAALAAGSSLSPDQLTALIEQTRRLRACVNGYLLYLTGVLSLVGPARNEEQGRPPSSLRQGHDDGDEDPAYDAAHVDQGTDVRSPTAATTVVRTDQGRSARGASGTGARVSTGAGPSYCDMTSHRACMCQHTCMHACMHAGTRSGTYVVSNTSGKVVPARVATPPKMEPAVPAAADSVRRHLFRKVSNPRNVWAPSDTSDDSLVPGPRAADVANATVPPLPPLQPPIQASWPSRAATSTLQQRRSSSMDGWQRRAAVPDIRDGDMHRDRYASGLPAVRQHVCQKTSGAAECSVLEGIPAGAYKADKKKGALYVCPSCAMCKEYVYKQGCCDVAATSIYPHQDTYLRTACCCRPEYTHVHQAGVSNDQQGAFILPPADPTDPTDPVCKKTFRDAGLFFRPIHSRRASSCSCRQAHPIDLGTIICCQSNLLTNGS</sequence>
<protein>
    <submittedName>
        <fullName evidence="2">Uncharacterized protein</fullName>
    </submittedName>
</protein>
<proteinExistence type="predicted"/>
<evidence type="ECO:0000313" key="2">
    <source>
        <dbReference type="EMBL" id="GIL56553.1"/>
    </source>
</evidence>
<evidence type="ECO:0000256" key="1">
    <source>
        <dbReference type="SAM" id="MobiDB-lite"/>
    </source>
</evidence>
<reference evidence="2" key="1">
    <citation type="journal article" date="2021" name="Proc. Natl. Acad. Sci. U.S.A.">
        <title>Three genomes in the algal genus Volvox reveal the fate of a haploid sex-determining region after a transition to homothallism.</title>
        <authorList>
            <person name="Yamamoto K."/>
            <person name="Hamaji T."/>
            <person name="Kawai-Toyooka H."/>
            <person name="Matsuzaki R."/>
            <person name="Takahashi F."/>
            <person name="Nishimura Y."/>
            <person name="Kawachi M."/>
            <person name="Noguchi H."/>
            <person name="Minakuchi Y."/>
            <person name="Umen J.G."/>
            <person name="Toyoda A."/>
            <person name="Nozaki H."/>
        </authorList>
    </citation>
    <scope>NUCLEOTIDE SEQUENCE</scope>
    <source>
        <strain evidence="2">NIES-3780</strain>
    </source>
</reference>
<comment type="caution">
    <text evidence="2">The sequence shown here is derived from an EMBL/GenBank/DDBJ whole genome shotgun (WGS) entry which is preliminary data.</text>
</comment>
<organism evidence="2 3">
    <name type="scientific">Volvox africanus</name>
    <dbReference type="NCBI Taxonomy" id="51714"/>
    <lineage>
        <taxon>Eukaryota</taxon>
        <taxon>Viridiplantae</taxon>
        <taxon>Chlorophyta</taxon>
        <taxon>core chlorophytes</taxon>
        <taxon>Chlorophyceae</taxon>
        <taxon>CS clade</taxon>
        <taxon>Chlamydomonadales</taxon>
        <taxon>Volvocaceae</taxon>
        <taxon>Volvox</taxon>
    </lineage>
</organism>
<feature type="region of interest" description="Disordered" evidence="1">
    <location>
        <begin position="83"/>
        <end position="151"/>
    </location>
</feature>
<name>A0A8J4B908_9CHLO</name>
<gene>
    <name evidence="2" type="ORF">Vafri_11900</name>
</gene>